<comment type="caution">
    <text evidence="3">The sequence shown here is derived from an EMBL/GenBank/DDBJ whole genome shotgun (WGS) entry which is preliminary data.</text>
</comment>
<feature type="region of interest" description="Disordered" evidence="1">
    <location>
        <begin position="428"/>
        <end position="449"/>
    </location>
</feature>
<dbReference type="SMART" id="SM00293">
    <property type="entry name" value="PWWP"/>
    <property type="match status" value="1"/>
</dbReference>
<evidence type="ECO:0000313" key="3">
    <source>
        <dbReference type="EMBL" id="KAL3508076.1"/>
    </source>
</evidence>
<dbReference type="Pfam" id="PF00855">
    <property type="entry name" value="PWWP"/>
    <property type="match status" value="1"/>
</dbReference>
<organism evidence="3 4">
    <name type="scientific">Cinchona calisaya</name>
    <dbReference type="NCBI Taxonomy" id="153742"/>
    <lineage>
        <taxon>Eukaryota</taxon>
        <taxon>Viridiplantae</taxon>
        <taxon>Streptophyta</taxon>
        <taxon>Embryophyta</taxon>
        <taxon>Tracheophyta</taxon>
        <taxon>Spermatophyta</taxon>
        <taxon>Magnoliopsida</taxon>
        <taxon>eudicotyledons</taxon>
        <taxon>Gunneridae</taxon>
        <taxon>Pentapetalae</taxon>
        <taxon>asterids</taxon>
        <taxon>lamiids</taxon>
        <taxon>Gentianales</taxon>
        <taxon>Rubiaceae</taxon>
        <taxon>Cinchonoideae</taxon>
        <taxon>Cinchoneae</taxon>
        <taxon>Cinchona</taxon>
    </lineage>
</organism>
<feature type="domain" description="PWWP" evidence="2">
    <location>
        <begin position="146"/>
        <end position="207"/>
    </location>
</feature>
<reference evidence="3 4" key="1">
    <citation type="submission" date="2024-11" db="EMBL/GenBank/DDBJ databases">
        <title>A near-complete genome assembly of Cinchona calisaya.</title>
        <authorList>
            <person name="Lian D.C."/>
            <person name="Zhao X.W."/>
            <person name="Wei L."/>
        </authorList>
    </citation>
    <scope>NUCLEOTIDE SEQUENCE [LARGE SCALE GENOMIC DNA]</scope>
    <source>
        <tissue evidence="3">Nenye</tissue>
    </source>
</reference>
<dbReference type="CDD" id="cd05162">
    <property type="entry name" value="PWWP"/>
    <property type="match status" value="1"/>
</dbReference>
<dbReference type="EMBL" id="JBJUIK010000013">
    <property type="protein sequence ID" value="KAL3508076.1"/>
    <property type="molecule type" value="Genomic_DNA"/>
</dbReference>
<protein>
    <recommendedName>
        <fullName evidence="2">PWWP domain-containing protein</fullName>
    </recommendedName>
</protein>
<sequence length="655" mass="73577">MGCGDTANDDVDSVDLYSRVKLRSSTRKPRAVANDFLVAKDEKLVNDGLKKSRAYYGKRRFSVNLKNSAWTNDVAMENSKSTSVIAVTDKETETWKNDYQDLSNQCANAHAEIQLDLLLDEGTAVEMLASLGKGRANEYSNHRFDFGDMVWGKIQSYPWWPGQIFDQALASSSVCSTKREGSVLVAFYGDYTYGWLRAQELIPFEKHYAEKSKQTDAKLFLTAVKEAKKEFERRAVLGLACHCRNLSTFLPTNMRGYFEVDVSGYSPGVIYSAKQIERAREAFRPDETLSFLKQLAASPRNIMPQNLSWMKNFIKALAYQRARMDRFDETYCEVFETQQRSSEAPTGMDNTLQAPSGSLLVAEAKKKGILSQVTRANYLQNDDILVPKCEVNDSWGWFSGEASGDHEMQSTTLRSIFSGSEGTCYVPPQKQLKPRGTPDSGNISGSQENLSMKKKVRLNRIKSLARIAGNQKHLELQGGEIIATSSIKLEKNSEMETNNLVNYAEPSMMVIEFPYKEIPPQTSLNSGEFFSDLKPKFQQLSLLPENIQMDCQEESNYFLSSAKHHSEISQHLPALSPPPVFPLYSTMPCMNEDFGISHFLESIDKNPFQVEAMKNADHQATTSANCTDVSNRLINLLTSCCEILSELKHSCDSIS</sequence>
<dbReference type="PROSITE" id="PS50812">
    <property type="entry name" value="PWWP"/>
    <property type="match status" value="1"/>
</dbReference>
<dbReference type="InterPro" id="IPR000313">
    <property type="entry name" value="PWWP_dom"/>
</dbReference>
<dbReference type="PANTHER" id="PTHR10688:SF20">
    <property type="entry name" value="PWWP DOMAIN-CONTAINING PROTEIN"/>
    <property type="match status" value="1"/>
</dbReference>
<proteinExistence type="predicted"/>
<name>A0ABD2YN29_9GENT</name>
<dbReference type="Gene3D" id="2.30.30.140">
    <property type="match status" value="1"/>
</dbReference>
<dbReference type="Proteomes" id="UP001630127">
    <property type="component" value="Unassembled WGS sequence"/>
</dbReference>
<gene>
    <name evidence="3" type="ORF">ACH5RR_033458</name>
</gene>
<feature type="compositionally biased region" description="Polar residues" evidence="1">
    <location>
        <begin position="439"/>
        <end position="449"/>
    </location>
</feature>
<dbReference type="AlphaFoldDB" id="A0ABD2YN29"/>
<accession>A0ABD2YN29</accession>
<evidence type="ECO:0000256" key="1">
    <source>
        <dbReference type="SAM" id="MobiDB-lite"/>
    </source>
</evidence>
<keyword evidence="4" id="KW-1185">Reference proteome</keyword>
<dbReference type="InterPro" id="IPR052657">
    <property type="entry name" value="PDP_family_Arabidopsis"/>
</dbReference>
<dbReference type="SUPFAM" id="SSF63748">
    <property type="entry name" value="Tudor/PWWP/MBT"/>
    <property type="match status" value="1"/>
</dbReference>
<dbReference type="PANTHER" id="PTHR10688">
    <property type="entry name" value="PWWP DOMAIN-CONTAINING PROTEIN"/>
    <property type="match status" value="1"/>
</dbReference>
<evidence type="ECO:0000313" key="4">
    <source>
        <dbReference type="Proteomes" id="UP001630127"/>
    </source>
</evidence>
<evidence type="ECO:0000259" key="2">
    <source>
        <dbReference type="PROSITE" id="PS50812"/>
    </source>
</evidence>